<proteinExistence type="inferred from homology"/>
<dbReference type="PIRSF" id="PIRSF000137">
    <property type="entry name" value="Alcohol_oxidase"/>
    <property type="match status" value="1"/>
</dbReference>
<gene>
    <name evidence="11" type="ORF">TWF970_004414</name>
</gene>
<dbReference type="OrthoDB" id="269227at2759"/>
<evidence type="ECO:0000256" key="7">
    <source>
        <dbReference type="PIRSR" id="PIRSR000137-2"/>
    </source>
</evidence>
<accession>A0A7C8RAD1</accession>
<feature type="binding site" evidence="7">
    <location>
        <begin position="575"/>
        <end position="576"/>
    </location>
    <ligand>
        <name>FAD</name>
        <dbReference type="ChEBI" id="CHEBI:57692"/>
    </ligand>
</feature>
<evidence type="ECO:0000256" key="5">
    <source>
        <dbReference type="ARBA" id="ARBA00023002"/>
    </source>
</evidence>
<dbReference type="SUPFAM" id="SSF51905">
    <property type="entry name" value="FAD/NAD(P)-binding domain"/>
    <property type="match status" value="1"/>
</dbReference>
<dbReference type="InterPro" id="IPR012132">
    <property type="entry name" value="GMC_OxRdtase"/>
</dbReference>
<feature type="domain" description="Glucose-methanol-choline oxidoreductase N-terminal" evidence="9">
    <location>
        <begin position="124"/>
        <end position="147"/>
    </location>
</feature>
<keyword evidence="3 8" id="KW-0285">Flavoprotein</keyword>
<feature type="active site" description="Proton donor" evidence="6">
    <location>
        <position position="576"/>
    </location>
</feature>
<dbReference type="SUPFAM" id="SSF54373">
    <property type="entry name" value="FAD-linked reductases, C-terminal domain"/>
    <property type="match status" value="1"/>
</dbReference>
<dbReference type="GO" id="GO:0050660">
    <property type="term" value="F:flavin adenine dinucleotide binding"/>
    <property type="evidence" value="ECO:0007669"/>
    <property type="project" value="InterPro"/>
</dbReference>
<feature type="active site" description="Proton acceptor" evidence="6">
    <location>
        <position position="620"/>
    </location>
</feature>
<evidence type="ECO:0000256" key="3">
    <source>
        <dbReference type="ARBA" id="ARBA00022630"/>
    </source>
</evidence>
<dbReference type="Pfam" id="PF00732">
    <property type="entry name" value="GMC_oxred_N"/>
    <property type="match status" value="1"/>
</dbReference>
<protein>
    <recommendedName>
        <fullName evidence="9 10">Glucose-methanol-choline oxidoreductase N-terminal domain-containing protein</fullName>
    </recommendedName>
</protein>
<dbReference type="EMBL" id="JAABOJ010000023">
    <property type="protein sequence ID" value="KAF3278870.1"/>
    <property type="molecule type" value="Genomic_DNA"/>
</dbReference>
<name>A0A7C8RAD1_ORBOL</name>
<organism evidence="11 12">
    <name type="scientific">Orbilia oligospora</name>
    <name type="common">Nematode-trapping fungus</name>
    <name type="synonym">Arthrobotrys oligospora</name>
    <dbReference type="NCBI Taxonomy" id="2813651"/>
    <lineage>
        <taxon>Eukaryota</taxon>
        <taxon>Fungi</taxon>
        <taxon>Dikarya</taxon>
        <taxon>Ascomycota</taxon>
        <taxon>Pezizomycotina</taxon>
        <taxon>Orbiliomycetes</taxon>
        <taxon>Orbiliales</taxon>
        <taxon>Orbiliaceae</taxon>
        <taxon>Orbilia</taxon>
    </lineage>
</organism>
<keyword evidence="5" id="KW-0560">Oxidoreductase</keyword>
<comment type="caution">
    <text evidence="11">The sequence shown here is derived from an EMBL/GenBank/DDBJ whole genome shotgun (WGS) entry which is preliminary data.</text>
</comment>
<dbReference type="PANTHER" id="PTHR11552">
    <property type="entry name" value="GLUCOSE-METHANOL-CHOLINE GMC OXIDOREDUCTASE"/>
    <property type="match status" value="1"/>
</dbReference>
<evidence type="ECO:0000256" key="4">
    <source>
        <dbReference type="ARBA" id="ARBA00022827"/>
    </source>
</evidence>
<dbReference type="Proteomes" id="UP000474640">
    <property type="component" value="Unassembled WGS sequence"/>
</dbReference>
<feature type="binding site" evidence="7">
    <location>
        <position position="274"/>
    </location>
    <ligand>
        <name>FAD</name>
        <dbReference type="ChEBI" id="CHEBI:57692"/>
    </ligand>
</feature>
<evidence type="ECO:0000259" key="9">
    <source>
        <dbReference type="PROSITE" id="PS00623"/>
    </source>
</evidence>
<feature type="binding site" evidence="7">
    <location>
        <begin position="134"/>
        <end position="137"/>
    </location>
    <ligand>
        <name>FAD</name>
        <dbReference type="ChEBI" id="CHEBI:57692"/>
    </ligand>
</feature>
<sequence length="656" mass="71751">MRSLFKFSCCIMFISKLVAPIATVLLCLGGANVVEAITASAFAAVQFDYIIVGGGTAGLVVAGRLSANPHIKVGVLEAGTSGLDDPIIYTPGKVGWAVGTSYDWSFMTEPQTELGNRPLFYSRGKALGGSSAINFFVWMRGNKPDYDAWASLGNPGWDFNSLIPYFKKPETFHAPSPADELAFKLDYNAADHGTTGPINTCFSNQYGGTHQFWHQTLNNLGIPSRDSFNGSNWGVWTGLTNVNPINRTRSYSASQYYRPHAARPNLHVLTEAMVQKVIIQTVGGHKTATGVIFTHGGATYTVNAASEVILSAGTIQSPQLLELSGVGNPTYLTPAGVTVLVNSPHVGENLQDRIIVKKCTNKLIVNVLLYELDPSVENQGPLKDPVELADAEDEYYTNHTGLLTVLPNDFAYLPLNKVMNESYVNHLRSLVSGTDDRTLSIKSKLDFNKFLGNLEYVFDPNILFAVGNPDPLKKYGTVFQMLQYPFSTGHIHIQPPPVGVPLSADQHPVINPRYFEGNGVVDMLTLAEGLKFADSIARQGPLNAAIVKREVPPEPALGTETDWLQFVKDNTVSDWHPVGTCAMSGHGIHKGVVDEKLRVHGVKRLRVVDASIIPVQISSHLQGTVYAIAEKGADMILQDFECKRRRRRGRRCRPHH</sequence>
<evidence type="ECO:0000256" key="1">
    <source>
        <dbReference type="ARBA" id="ARBA00001974"/>
    </source>
</evidence>
<dbReference type="Gene3D" id="3.30.560.10">
    <property type="entry name" value="Glucose Oxidase, domain 3"/>
    <property type="match status" value="1"/>
</dbReference>
<evidence type="ECO:0000256" key="8">
    <source>
        <dbReference type="RuleBase" id="RU003968"/>
    </source>
</evidence>
<dbReference type="PROSITE" id="PS00623">
    <property type="entry name" value="GMC_OXRED_1"/>
    <property type="match status" value="1"/>
</dbReference>
<comment type="cofactor">
    <cofactor evidence="1 7">
        <name>FAD</name>
        <dbReference type="ChEBI" id="CHEBI:57692"/>
    </cofactor>
</comment>
<evidence type="ECO:0000256" key="6">
    <source>
        <dbReference type="PIRSR" id="PIRSR000137-1"/>
    </source>
</evidence>
<dbReference type="Gene3D" id="3.50.50.60">
    <property type="entry name" value="FAD/NAD(P)-binding domain"/>
    <property type="match status" value="1"/>
</dbReference>
<evidence type="ECO:0000313" key="12">
    <source>
        <dbReference type="Proteomes" id="UP000474640"/>
    </source>
</evidence>
<comment type="similarity">
    <text evidence="2 8">Belongs to the GMC oxidoreductase family.</text>
</comment>
<dbReference type="InterPro" id="IPR007867">
    <property type="entry name" value="GMC_OxRtase_C"/>
</dbReference>
<dbReference type="PANTHER" id="PTHR11552:SF201">
    <property type="entry name" value="GLUCOSE-METHANOL-CHOLINE OXIDOREDUCTASE N-TERMINAL DOMAIN-CONTAINING PROTEIN"/>
    <property type="match status" value="1"/>
</dbReference>
<evidence type="ECO:0000313" key="11">
    <source>
        <dbReference type="EMBL" id="KAF3278870.1"/>
    </source>
</evidence>
<reference evidence="11 12" key="1">
    <citation type="submission" date="2020-01" db="EMBL/GenBank/DDBJ databases">
        <authorList>
            <person name="Palmer J.M."/>
        </authorList>
    </citation>
    <scope>NUCLEOTIDE SEQUENCE [LARGE SCALE GENOMIC DNA]</scope>
    <source>
        <strain evidence="11 12">TWF970</strain>
    </source>
</reference>
<dbReference type="AlphaFoldDB" id="A0A7C8RAD1"/>
<feature type="domain" description="Glucose-methanol-choline oxidoreductase N-terminal" evidence="10">
    <location>
        <begin position="313"/>
        <end position="327"/>
    </location>
</feature>
<dbReference type="InterPro" id="IPR000172">
    <property type="entry name" value="GMC_OxRdtase_N"/>
</dbReference>
<dbReference type="GO" id="GO:0016614">
    <property type="term" value="F:oxidoreductase activity, acting on CH-OH group of donors"/>
    <property type="evidence" value="ECO:0007669"/>
    <property type="project" value="InterPro"/>
</dbReference>
<dbReference type="InterPro" id="IPR036188">
    <property type="entry name" value="FAD/NAD-bd_sf"/>
</dbReference>
<dbReference type="PROSITE" id="PS00624">
    <property type="entry name" value="GMC_OXRED_2"/>
    <property type="match status" value="1"/>
</dbReference>
<evidence type="ECO:0000256" key="2">
    <source>
        <dbReference type="ARBA" id="ARBA00010790"/>
    </source>
</evidence>
<dbReference type="Pfam" id="PF05199">
    <property type="entry name" value="GMC_oxred_C"/>
    <property type="match status" value="1"/>
</dbReference>
<keyword evidence="4 7" id="KW-0274">FAD</keyword>
<evidence type="ECO:0000259" key="10">
    <source>
        <dbReference type="PROSITE" id="PS00624"/>
    </source>
</evidence>